<comment type="caution">
    <text evidence="2">The sequence shown here is derived from an EMBL/GenBank/DDBJ whole genome shotgun (WGS) entry which is preliminary data.</text>
</comment>
<comment type="similarity">
    <text evidence="1">Belongs to the GMC oxidoreductase family.</text>
</comment>
<evidence type="ECO:0000313" key="2">
    <source>
        <dbReference type="EMBL" id="KAJ6640619.1"/>
    </source>
</evidence>
<evidence type="ECO:0000313" key="3">
    <source>
        <dbReference type="Proteomes" id="UP001151699"/>
    </source>
</evidence>
<evidence type="ECO:0000256" key="1">
    <source>
        <dbReference type="ARBA" id="ARBA00010790"/>
    </source>
</evidence>
<dbReference type="Gene3D" id="3.50.50.60">
    <property type="entry name" value="FAD/NAD(P)-binding domain"/>
    <property type="match status" value="1"/>
</dbReference>
<dbReference type="PANTHER" id="PTHR11552:SF158">
    <property type="entry name" value="GH23626P-RELATED"/>
    <property type="match status" value="1"/>
</dbReference>
<feature type="non-terminal residue" evidence="2">
    <location>
        <position position="1"/>
    </location>
</feature>
<protein>
    <submittedName>
        <fullName evidence="2">Ecdysone oxidase</fullName>
    </submittedName>
</protein>
<organism evidence="2 3">
    <name type="scientific">Pseudolycoriella hygida</name>
    <dbReference type="NCBI Taxonomy" id="35572"/>
    <lineage>
        <taxon>Eukaryota</taxon>
        <taxon>Metazoa</taxon>
        <taxon>Ecdysozoa</taxon>
        <taxon>Arthropoda</taxon>
        <taxon>Hexapoda</taxon>
        <taxon>Insecta</taxon>
        <taxon>Pterygota</taxon>
        <taxon>Neoptera</taxon>
        <taxon>Endopterygota</taxon>
        <taxon>Diptera</taxon>
        <taxon>Nematocera</taxon>
        <taxon>Sciaroidea</taxon>
        <taxon>Sciaridae</taxon>
        <taxon>Pseudolycoriella</taxon>
    </lineage>
</organism>
<dbReference type="OrthoDB" id="7733254at2759"/>
<accession>A0A9Q0S151</accession>
<name>A0A9Q0S151_9DIPT</name>
<sequence>MDQAPLKYRWPKDYGPKALHEEVKEYDFVIVGAGTAGSVLAKRLSEIEDWKILLLEAGNDPPIES</sequence>
<reference evidence="2" key="1">
    <citation type="submission" date="2022-07" db="EMBL/GenBank/DDBJ databases">
        <authorList>
            <person name="Trinca V."/>
            <person name="Uliana J.V.C."/>
            <person name="Torres T.T."/>
            <person name="Ward R.J."/>
            <person name="Monesi N."/>
        </authorList>
    </citation>
    <scope>NUCLEOTIDE SEQUENCE</scope>
    <source>
        <strain evidence="2">HSMRA1968</strain>
        <tissue evidence="2">Whole embryos</tissue>
    </source>
</reference>
<dbReference type="Pfam" id="PF13450">
    <property type="entry name" value="NAD_binding_8"/>
    <property type="match status" value="1"/>
</dbReference>
<dbReference type="InterPro" id="IPR012132">
    <property type="entry name" value="GMC_OxRdtase"/>
</dbReference>
<keyword evidence="3" id="KW-1185">Reference proteome</keyword>
<dbReference type="GO" id="GO:0016491">
    <property type="term" value="F:oxidoreductase activity"/>
    <property type="evidence" value="ECO:0007669"/>
    <property type="project" value="TreeGrafter"/>
</dbReference>
<dbReference type="PANTHER" id="PTHR11552">
    <property type="entry name" value="GLUCOSE-METHANOL-CHOLINE GMC OXIDOREDUCTASE"/>
    <property type="match status" value="1"/>
</dbReference>
<dbReference type="SUPFAM" id="SSF51905">
    <property type="entry name" value="FAD/NAD(P)-binding domain"/>
    <property type="match status" value="1"/>
</dbReference>
<gene>
    <name evidence="2" type="primary">EO_1</name>
    <name evidence="2" type="ORF">Bhyg_05550</name>
</gene>
<dbReference type="InterPro" id="IPR036188">
    <property type="entry name" value="FAD/NAD-bd_sf"/>
</dbReference>
<proteinExistence type="inferred from homology"/>
<dbReference type="EMBL" id="WJQU01000002">
    <property type="protein sequence ID" value="KAJ6640619.1"/>
    <property type="molecule type" value="Genomic_DNA"/>
</dbReference>
<dbReference type="AlphaFoldDB" id="A0A9Q0S151"/>
<dbReference type="Proteomes" id="UP001151699">
    <property type="component" value="Chromosome B"/>
</dbReference>
<dbReference type="GO" id="GO:0050660">
    <property type="term" value="F:flavin adenine dinucleotide binding"/>
    <property type="evidence" value="ECO:0007669"/>
    <property type="project" value="InterPro"/>
</dbReference>